<protein>
    <recommendedName>
        <fullName evidence="4">DUF2520 domain-containing protein</fullName>
    </recommendedName>
</protein>
<dbReference type="InterPro" id="IPR008927">
    <property type="entry name" value="6-PGluconate_DH-like_C_sf"/>
</dbReference>
<dbReference type="InterPro" id="IPR037108">
    <property type="entry name" value="TM1727-like_C_sf"/>
</dbReference>
<dbReference type="InterPro" id="IPR018931">
    <property type="entry name" value="DUF2520"/>
</dbReference>
<dbReference type="PANTHER" id="PTHR40459">
    <property type="entry name" value="CONSERVED HYPOTHETICAL ALANINE AND LEUCINE RICH PROTEIN"/>
    <property type="match status" value="1"/>
</dbReference>
<dbReference type="AlphaFoldDB" id="X0T5D4"/>
<dbReference type="PANTHER" id="PTHR40459:SF1">
    <property type="entry name" value="CONSERVED HYPOTHETICAL ALANINE AND LEUCINE RICH PROTEIN"/>
    <property type="match status" value="1"/>
</dbReference>
<dbReference type="InterPro" id="IPR019665">
    <property type="entry name" value="OxRdtase/DH_put_Rossmann_dom"/>
</dbReference>
<evidence type="ECO:0000259" key="1">
    <source>
        <dbReference type="Pfam" id="PF10727"/>
    </source>
</evidence>
<dbReference type="EMBL" id="BARS01003480">
    <property type="protein sequence ID" value="GAF83387.1"/>
    <property type="molecule type" value="Genomic_DNA"/>
</dbReference>
<dbReference type="SUPFAM" id="SSF48179">
    <property type="entry name" value="6-phosphogluconate dehydrogenase C-terminal domain-like"/>
    <property type="match status" value="1"/>
</dbReference>
<evidence type="ECO:0000313" key="3">
    <source>
        <dbReference type="EMBL" id="GAF83387.1"/>
    </source>
</evidence>
<sequence length="292" mass="30079">IVGVGKVGTAIGVLAARSGYRVTAVADQNRHCAEEAAGRIGTHVPVLPAHEAASRAELVLLAVPDDAIEATCRELVTARAFGRGALVAHCSGALSSECLAPARQALACHVASFHPLQSFPTVEAALASLPGSYCFGEGDEPALAALEVLGGAIGARCVRIDTEHKPLYHAAAVMACNYLTGLMDAALSSAAAARIERPTAWQALEPLIRATVDNISKLGPEAALTGPIARGDRGVVTTHLAALDRAAPELADLYRALGSWTLGLALRKGTIDPPAARALREVLAERVEGDTG</sequence>
<dbReference type="Pfam" id="PF10727">
    <property type="entry name" value="Rossmann-like"/>
    <property type="match status" value="1"/>
</dbReference>
<dbReference type="SUPFAM" id="SSF51735">
    <property type="entry name" value="NAD(P)-binding Rossmann-fold domains"/>
    <property type="match status" value="1"/>
</dbReference>
<evidence type="ECO:0008006" key="4">
    <source>
        <dbReference type="Google" id="ProtNLM"/>
    </source>
</evidence>
<accession>X0T5D4</accession>
<dbReference type="Gene3D" id="1.10.1040.20">
    <property type="entry name" value="ProC-like, C-terminal domain"/>
    <property type="match status" value="1"/>
</dbReference>
<feature type="domain" description="Putative oxidoreductase/dehydrogenase Rossmann-like" evidence="1">
    <location>
        <begin position="1"/>
        <end position="105"/>
    </location>
</feature>
<feature type="non-terminal residue" evidence="3">
    <location>
        <position position="1"/>
    </location>
</feature>
<gene>
    <name evidence="3" type="ORF">S01H1_06757</name>
</gene>
<dbReference type="InterPro" id="IPR036291">
    <property type="entry name" value="NAD(P)-bd_dom_sf"/>
</dbReference>
<proteinExistence type="predicted"/>
<dbReference type="Gene3D" id="3.40.50.720">
    <property type="entry name" value="NAD(P)-binding Rossmann-like Domain"/>
    <property type="match status" value="1"/>
</dbReference>
<name>X0T5D4_9ZZZZ</name>
<feature type="domain" description="DUF2520" evidence="2">
    <location>
        <begin position="133"/>
        <end position="259"/>
    </location>
</feature>
<reference evidence="3" key="1">
    <citation type="journal article" date="2014" name="Front. Microbiol.">
        <title>High frequency of phylogenetically diverse reductive dehalogenase-homologous genes in deep subseafloor sedimentary metagenomes.</title>
        <authorList>
            <person name="Kawai M."/>
            <person name="Futagami T."/>
            <person name="Toyoda A."/>
            <person name="Takaki Y."/>
            <person name="Nishi S."/>
            <person name="Hori S."/>
            <person name="Arai W."/>
            <person name="Tsubouchi T."/>
            <person name="Morono Y."/>
            <person name="Uchiyama I."/>
            <person name="Ito T."/>
            <person name="Fujiyama A."/>
            <person name="Inagaki F."/>
            <person name="Takami H."/>
        </authorList>
    </citation>
    <scope>NUCLEOTIDE SEQUENCE</scope>
    <source>
        <strain evidence="3">Expedition CK06-06</strain>
    </source>
</reference>
<dbReference type="Pfam" id="PF10728">
    <property type="entry name" value="DUF2520"/>
    <property type="match status" value="1"/>
</dbReference>
<evidence type="ECO:0000259" key="2">
    <source>
        <dbReference type="Pfam" id="PF10728"/>
    </source>
</evidence>
<comment type="caution">
    <text evidence="3">The sequence shown here is derived from an EMBL/GenBank/DDBJ whole genome shotgun (WGS) entry which is preliminary data.</text>
</comment>
<organism evidence="3">
    <name type="scientific">marine sediment metagenome</name>
    <dbReference type="NCBI Taxonomy" id="412755"/>
    <lineage>
        <taxon>unclassified sequences</taxon>
        <taxon>metagenomes</taxon>
        <taxon>ecological metagenomes</taxon>
    </lineage>
</organism>